<keyword evidence="3" id="KW-1185">Reference proteome</keyword>
<accession>A0A085WHQ5</accession>
<dbReference type="Gene3D" id="3.40.630.30">
    <property type="match status" value="1"/>
</dbReference>
<gene>
    <name evidence="2" type="ORF">DB31_8571</name>
</gene>
<dbReference type="InterPro" id="IPR051531">
    <property type="entry name" value="N-acetyltransferase"/>
</dbReference>
<dbReference type="PANTHER" id="PTHR43792:SF1">
    <property type="entry name" value="N-ACETYLTRANSFERASE DOMAIN-CONTAINING PROTEIN"/>
    <property type="match status" value="1"/>
</dbReference>
<dbReference type="PANTHER" id="PTHR43792">
    <property type="entry name" value="GNAT FAMILY, PUTATIVE (AFU_ORTHOLOGUE AFUA_3G00765)-RELATED-RELATED"/>
    <property type="match status" value="1"/>
</dbReference>
<dbReference type="InterPro" id="IPR016181">
    <property type="entry name" value="Acyl_CoA_acyltransferase"/>
</dbReference>
<dbReference type="AlphaFoldDB" id="A0A085WHQ5"/>
<dbReference type="Pfam" id="PF13302">
    <property type="entry name" value="Acetyltransf_3"/>
    <property type="match status" value="1"/>
</dbReference>
<dbReference type="InterPro" id="IPR000182">
    <property type="entry name" value="GNAT_dom"/>
</dbReference>
<organism evidence="2 3">
    <name type="scientific">Hyalangium minutum</name>
    <dbReference type="NCBI Taxonomy" id="394096"/>
    <lineage>
        <taxon>Bacteria</taxon>
        <taxon>Pseudomonadati</taxon>
        <taxon>Myxococcota</taxon>
        <taxon>Myxococcia</taxon>
        <taxon>Myxococcales</taxon>
        <taxon>Cystobacterineae</taxon>
        <taxon>Archangiaceae</taxon>
        <taxon>Hyalangium</taxon>
    </lineage>
</organism>
<dbReference type="GO" id="GO:0016747">
    <property type="term" value="F:acyltransferase activity, transferring groups other than amino-acyl groups"/>
    <property type="evidence" value="ECO:0007669"/>
    <property type="project" value="InterPro"/>
</dbReference>
<keyword evidence="2" id="KW-0808">Transferase</keyword>
<dbReference type="EMBL" id="JMCB01000008">
    <property type="protein sequence ID" value="KFE67218.1"/>
    <property type="molecule type" value="Genomic_DNA"/>
</dbReference>
<proteinExistence type="predicted"/>
<dbReference type="SUPFAM" id="SSF55729">
    <property type="entry name" value="Acyl-CoA N-acyltransferases (Nat)"/>
    <property type="match status" value="1"/>
</dbReference>
<feature type="domain" description="N-acetyltransferase" evidence="1">
    <location>
        <begin position="12"/>
        <end position="167"/>
    </location>
</feature>
<sequence length="178" mass="20277">MAMPLEMETERLILRQFRESDLDAFAEICADPEVMRFIGEFKPLDRAGTWRVIATHLGHWQLRGYGMWAVEEKASGKLIGRVGLWKPEGWPELEVGWMLHRACWGRGFASEAGRASINAAFRVLGVDHLISVIHPENALSIRVAERLGETFERTWAFHGLELRIYGLHRSKASNAVRP</sequence>
<dbReference type="OrthoDB" id="6293260at2"/>
<comment type="caution">
    <text evidence="2">The sequence shown here is derived from an EMBL/GenBank/DDBJ whole genome shotgun (WGS) entry which is preliminary data.</text>
</comment>
<evidence type="ECO:0000259" key="1">
    <source>
        <dbReference type="PROSITE" id="PS51186"/>
    </source>
</evidence>
<dbReference type="RefSeq" id="WP_044191230.1">
    <property type="nucleotide sequence ID" value="NZ_JMCB01000008.1"/>
</dbReference>
<dbReference type="Proteomes" id="UP000028725">
    <property type="component" value="Unassembled WGS sequence"/>
</dbReference>
<evidence type="ECO:0000313" key="2">
    <source>
        <dbReference type="EMBL" id="KFE67218.1"/>
    </source>
</evidence>
<dbReference type="STRING" id="394096.DB31_8571"/>
<dbReference type="PROSITE" id="PS51186">
    <property type="entry name" value="GNAT"/>
    <property type="match status" value="1"/>
</dbReference>
<name>A0A085WHQ5_9BACT</name>
<protein>
    <submittedName>
        <fullName evidence="2">Acetyltransferase, GNAT family protein</fullName>
    </submittedName>
</protein>
<reference evidence="2 3" key="1">
    <citation type="submission" date="2014-04" db="EMBL/GenBank/DDBJ databases">
        <title>Genome assembly of Hyalangium minutum DSM 14724.</title>
        <authorList>
            <person name="Sharma G."/>
            <person name="Subramanian S."/>
        </authorList>
    </citation>
    <scope>NUCLEOTIDE SEQUENCE [LARGE SCALE GENOMIC DNA]</scope>
    <source>
        <strain evidence="2 3">DSM 14724</strain>
    </source>
</reference>
<evidence type="ECO:0000313" key="3">
    <source>
        <dbReference type="Proteomes" id="UP000028725"/>
    </source>
</evidence>